<name>A0A139RM94_STRMT</name>
<feature type="region of interest" description="Disordered" evidence="1">
    <location>
        <begin position="1"/>
        <end position="21"/>
    </location>
</feature>
<proteinExistence type="predicted"/>
<evidence type="ECO:0008006" key="4">
    <source>
        <dbReference type="Google" id="ProtNLM"/>
    </source>
</evidence>
<evidence type="ECO:0000313" key="2">
    <source>
        <dbReference type="EMBL" id="KXU15861.1"/>
    </source>
</evidence>
<protein>
    <recommendedName>
        <fullName evidence="4">Thiopurine S-methyltransferase</fullName>
    </recommendedName>
</protein>
<evidence type="ECO:0000256" key="1">
    <source>
        <dbReference type="SAM" id="MobiDB-lite"/>
    </source>
</evidence>
<accession>A0A139RM94</accession>
<comment type="caution">
    <text evidence="2">The sequence shown here is derived from an EMBL/GenBank/DDBJ whole genome shotgun (WGS) entry which is preliminary data.</text>
</comment>
<reference evidence="2 3" key="1">
    <citation type="submission" date="2016-01" db="EMBL/GenBank/DDBJ databases">
        <title>Highly variable Streptococcus oralis are common among viridans streptococci isolated from primates.</title>
        <authorList>
            <person name="Denapaite D."/>
            <person name="Rieger M."/>
            <person name="Koendgen S."/>
            <person name="Brueckner R."/>
            <person name="Ochigava I."/>
            <person name="Kappeler P."/>
            <person name="Maetz-Rensing K."/>
            <person name="Leendertz F."/>
            <person name="Hakenbeck R."/>
        </authorList>
    </citation>
    <scope>NUCLEOTIDE SEQUENCE [LARGE SCALE GENOMIC DNA]</scope>
    <source>
        <strain evidence="2 3">DD22</strain>
    </source>
</reference>
<evidence type="ECO:0000313" key="3">
    <source>
        <dbReference type="Proteomes" id="UP000070779"/>
    </source>
</evidence>
<dbReference type="EMBL" id="LQZD01000028">
    <property type="protein sequence ID" value="KXU15861.1"/>
    <property type="molecule type" value="Genomic_DNA"/>
</dbReference>
<dbReference type="AlphaFoldDB" id="A0A139RM94"/>
<dbReference type="Proteomes" id="UP000070779">
    <property type="component" value="Unassembled WGS sequence"/>
</dbReference>
<organism evidence="2 3">
    <name type="scientific">Streptococcus mitis</name>
    <dbReference type="NCBI Taxonomy" id="28037"/>
    <lineage>
        <taxon>Bacteria</taxon>
        <taxon>Bacillati</taxon>
        <taxon>Bacillota</taxon>
        <taxon>Bacilli</taxon>
        <taxon>Lactobacillales</taxon>
        <taxon>Streptococcaceae</taxon>
        <taxon>Streptococcus</taxon>
        <taxon>Streptococcus mitis group</taxon>
    </lineage>
</organism>
<dbReference type="PATRIC" id="fig|28037.238.peg.114"/>
<sequence>MGLFNNQERINRGQAMKATPSQPVQEIQMIVVYFDGNLESITITFNLEELVKLVSSSFETGTSMNFTSVSPPFSINLRWVKKITYHIK</sequence>
<gene>
    <name evidence="2" type="ORF">SMIDD22_00088</name>
</gene>